<keyword evidence="6" id="KW-1185">Reference proteome</keyword>
<dbReference type="InterPro" id="IPR014710">
    <property type="entry name" value="RmlC-like_jellyroll"/>
</dbReference>
<evidence type="ECO:0000313" key="5">
    <source>
        <dbReference type="EMBL" id="MEC3861804.1"/>
    </source>
</evidence>
<dbReference type="CDD" id="cd00092">
    <property type="entry name" value="HTH_CRP"/>
    <property type="match status" value="1"/>
</dbReference>
<keyword evidence="3" id="KW-0804">Transcription</keyword>
<name>A0ABU6HIY1_9RHOB</name>
<keyword evidence="2" id="KW-0238">DNA-binding</keyword>
<dbReference type="InterPro" id="IPR036388">
    <property type="entry name" value="WH-like_DNA-bd_sf"/>
</dbReference>
<protein>
    <submittedName>
        <fullName evidence="5">Crp/Fnr family transcriptional regulator</fullName>
    </submittedName>
</protein>
<dbReference type="SMART" id="SM00419">
    <property type="entry name" value="HTH_CRP"/>
    <property type="match status" value="1"/>
</dbReference>
<evidence type="ECO:0000256" key="3">
    <source>
        <dbReference type="ARBA" id="ARBA00023163"/>
    </source>
</evidence>
<gene>
    <name evidence="5" type="ORF">VK792_10950</name>
</gene>
<dbReference type="EMBL" id="JAYLLH010000013">
    <property type="protein sequence ID" value="MEC3861804.1"/>
    <property type="molecule type" value="Genomic_DNA"/>
</dbReference>
<comment type="caution">
    <text evidence="5">The sequence shown here is derived from an EMBL/GenBank/DDBJ whole genome shotgun (WGS) entry which is preliminary data.</text>
</comment>
<evidence type="ECO:0000259" key="4">
    <source>
        <dbReference type="PROSITE" id="PS51063"/>
    </source>
</evidence>
<dbReference type="Gene3D" id="1.10.10.10">
    <property type="entry name" value="Winged helix-like DNA-binding domain superfamily/Winged helix DNA-binding domain"/>
    <property type="match status" value="1"/>
</dbReference>
<dbReference type="InterPro" id="IPR018335">
    <property type="entry name" value="Tscrpt_reg_HTH_Crp-type_CS"/>
</dbReference>
<evidence type="ECO:0000313" key="6">
    <source>
        <dbReference type="Proteomes" id="UP001348149"/>
    </source>
</evidence>
<dbReference type="InterPro" id="IPR036390">
    <property type="entry name" value="WH_DNA-bd_sf"/>
</dbReference>
<dbReference type="InterPro" id="IPR012318">
    <property type="entry name" value="HTH_CRP"/>
</dbReference>
<organism evidence="5 6">
    <name type="scientific">Mesobacterium hydrothermale</name>
    <dbReference type="NCBI Taxonomy" id="3111907"/>
    <lineage>
        <taxon>Bacteria</taxon>
        <taxon>Pseudomonadati</taxon>
        <taxon>Pseudomonadota</taxon>
        <taxon>Alphaproteobacteria</taxon>
        <taxon>Rhodobacterales</taxon>
        <taxon>Roseobacteraceae</taxon>
        <taxon>Mesobacterium</taxon>
    </lineage>
</organism>
<reference evidence="5 6" key="1">
    <citation type="submission" date="2024-01" db="EMBL/GenBank/DDBJ databases">
        <title>Mesobacterium rodlantinim sp. nov., isolated from shallow sea hydrothermal systems off Kueishantao Island.</title>
        <authorList>
            <person name="Su Z."/>
            <person name="Tang K."/>
        </authorList>
    </citation>
    <scope>NUCLEOTIDE SEQUENCE [LARGE SCALE GENOMIC DNA]</scope>
    <source>
        <strain evidence="5 6">TK19101</strain>
    </source>
</reference>
<dbReference type="SUPFAM" id="SSF46785">
    <property type="entry name" value="Winged helix' DNA-binding domain"/>
    <property type="match status" value="1"/>
</dbReference>
<dbReference type="Proteomes" id="UP001348149">
    <property type="component" value="Unassembled WGS sequence"/>
</dbReference>
<feature type="domain" description="HTH crp-type" evidence="4">
    <location>
        <begin position="149"/>
        <end position="219"/>
    </location>
</feature>
<keyword evidence="1" id="KW-0805">Transcription regulation</keyword>
<evidence type="ECO:0000256" key="2">
    <source>
        <dbReference type="ARBA" id="ARBA00023125"/>
    </source>
</evidence>
<accession>A0ABU6HIY1</accession>
<dbReference type="SUPFAM" id="SSF51206">
    <property type="entry name" value="cAMP-binding domain-like"/>
    <property type="match status" value="1"/>
</dbReference>
<dbReference type="RefSeq" id="WP_326297529.1">
    <property type="nucleotide sequence ID" value="NZ_JAYLLH010000013.1"/>
</dbReference>
<sequence>MNAINQTWLDKDAEILEGPRPALFRGLSVQDMDRLYDACQTETYVDGQTVRRPQMLGLVEEGALREDMDTDGVPRLFALTFRGELVAPHGPRTQATRVHAMGETRLLTCESGTFSDLCVTIPRLRLNVLQLMHDQLDAARNWHLLLGRKTAAERMASLLYDVYRRQGCPDEIAFGLSRAEIGQMLGLTLETASRQLRALQKAEIVSLPSRGTVCVLEPQRLLLATGDMSEQRRAA</sequence>
<dbReference type="PRINTS" id="PR00034">
    <property type="entry name" value="HTHCRP"/>
</dbReference>
<dbReference type="InterPro" id="IPR018490">
    <property type="entry name" value="cNMP-bd_dom_sf"/>
</dbReference>
<dbReference type="Pfam" id="PF13545">
    <property type="entry name" value="HTH_Crp_2"/>
    <property type="match status" value="1"/>
</dbReference>
<proteinExistence type="predicted"/>
<dbReference type="PROSITE" id="PS00042">
    <property type="entry name" value="HTH_CRP_1"/>
    <property type="match status" value="1"/>
</dbReference>
<evidence type="ECO:0000256" key="1">
    <source>
        <dbReference type="ARBA" id="ARBA00023015"/>
    </source>
</evidence>
<dbReference type="Gene3D" id="2.60.120.10">
    <property type="entry name" value="Jelly Rolls"/>
    <property type="match status" value="1"/>
</dbReference>
<dbReference type="PROSITE" id="PS51063">
    <property type="entry name" value="HTH_CRP_2"/>
    <property type="match status" value="1"/>
</dbReference>